<evidence type="ECO:0000313" key="6">
    <source>
        <dbReference type="Proteomes" id="UP000054266"/>
    </source>
</evidence>
<gene>
    <name evidence="5" type="ORF">PV04_08407</name>
</gene>
<evidence type="ECO:0000256" key="3">
    <source>
        <dbReference type="ARBA" id="ARBA00023002"/>
    </source>
</evidence>
<keyword evidence="6" id="KW-1185">Reference proteome</keyword>
<dbReference type="PRINTS" id="PR00080">
    <property type="entry name" value="SDRFAMILY"/>
</dbReference>
<proteinExistence type="inferred from homology"/>
<evidence type="ECO:0000313" key="5">
    <source>
        <dbReference type="EMBL" id="KIW66207.1"/>
    </source>
</evidence>
<evidence type="ECO:0000256" key="4">
    <source>
        <dbReference type="RuleBase" id="RU000363"/>
    </source>
</evidence>
<evidence type="ECO:0008006" key="7">
    <source>
        <dbReference type="Google" id="ProtNLM"/>
    </source>
</evidence>
<name>A0A0D2DVN8_9EURO</name>
<organism evidence="5 6">
    <name type="scientific">Phialophora macrospora</name>
    <dbReference type="NCBI Taxonomy" id="1851006"/>
    <lineage>
        <taxon>Eukaryota</taxon>
        <taxon>Fungi</taxon>
        <taxon>Dikarya</taxon>
        <taxon>Ascomycota</taxon>
        <taxon>Pezizomycotina</taxon>
        <taxon>Eurotiomycetes</taxon>
        <taxon>Chaetothyriomycetidae</taxon>
        <taxon>Chaetothyriales</taxon>
        <taxon>Herpotrichiellaceae</taxon>
        <taxon>Phialophora</taxon>
    </lineage>
</organism>
<dbReference type="EMBL" id="KN846960">
    <property type="protein sequence ID" value="KIW66207.1"/>
    <property type="molecule type" value="Genomic_DNA"/>
</dbReference>
<protein>
    <recommendedName>
        <fullName evidence="7">Short-chain dehydrogenase</fullName>
    </recommendedName>
</protein>
<sequence length="323" mass="35184">MATFTAKTTGADVVREFSDRIKGKTIVVTGASEKGLGGETAVALAYGHPEHLILLARSQSRVESIIARIKEIDSSIKVDFVPVSLDDFDSVRAAAATINSKISKLDILINNAGIMAIQEYKTNKNGIEIQFATNHLGHFLFTKLLFPKILAAGSGSRIVNLTSLGHKIGPVRFDDYNFSGGKEYDPWSGYGQSKTANILFSLYLANKLRDRGIQSYGVHPGNIYETQLGTHITDIAASLGSIEGIAQKNTGRHFPLEGEPRKSMAEGIATTLVAALDPRIEPQSGMYMANCQPQKTYEYAESLEGAEKLWKLSEELVGEKFNI</sequence>
<dbReference type="HOGENOM" id="CLU_010194_44_0_1"/>
<dbReference type="STRING" id="5601.A0A0D2DVN8"/>
<dbReference type="InterPro" id="IPR002347">
    <property type="entry name" value="SDR_fam"/>
</dbReference>
<dbReference type="SUPFAM" id="SSF51735">
    <property type="entry name" value="NAD(P)-binding Rossmann-fold domains"/>
    <property type="match status" value="1"/>
</dbReference>
<keyword evidence="2" id="KW-0521">NADP</keyword>
<evidence type="ECO:0000256" key="1">
    <source>
        <dbReference type="ARBA" id="ARBA00006484"/>
    </source>
</evidence>
<dbReference type="PRINTS" id="PR00081">
    <property type="entry name" value="GDHRDH"/>
</dbReference>
<dbReference type="GO" id="GO:0016491">
    <property type="term" value="F:oxidoreductase activity"/>
    <property type="evidence" value="ECO:0007669"/>
    <property type="project" value="UniProtKB-KW"/>
</dbReference>
<keyword evidence="3" id="KW-0560">Oxidoreductase</keyword>
<dbReference type="PANTHER" id="PTHR24320">
    <property type="entry name" value="RETINOL DEHYDROGENASE"/>
    <property type="match status" value="1"/>
</dbReference>
<comment type="similarity">
    <text evidence="1 4">Belongs to the short-chain dehydrogenases/reductases (SDR) family.</text>
</comment>
<reference evidence="5 6" key="1">
    <citation type="submission" date="2015-01" db="EMBL/GenBank/DDBJ databases">
        <title>The Genome Sequence of Capronia semiimmersa CBS27337.</title>
        <authorList>
            <consortium name="The Broad Institute Genomics Platform"/>
            <person name="Cuomo C."/>
            <person name="de Hoog S."/>
            <person name="Gorbushina A."/>
            <person name="Stielow B."/>
            <person name="Teixiera M."/>
            <person name="Abouelleil A."/>
            <person name="Chapman S.B."/>
            <person name="Priest M."/>
            <person name="Young S.K."/>
            <person name="Wortman J."/>
            <person name="Nusbaum C."/>
            <person name="Birren B."/>
        </authorList>
    </citation>
    <scope>NUCLEOTIDE SEQUENCE [LARGE SCALE GENOMIC DNA]</scope>
    <source>
        <strain evidence="5 6">CBS 27337</strain>
    </source>
</reference>
<evidence type="ECO:0000256" key="2">
    <source>
        <dbReference type="ARBA" id="ARBA00022857"/>
    </source>
</evidence>
<accession>A0A0D2DVN8</accession>
<dbReference type="InterPro" id="IPR036291">
    <property type="entry name" value="NAD(P)-bd_dom_sf"/>
</dbReference>
<dbReference type="Proteomes" id="UP000054266">
    <property type="component" value="Unassembled WGS sequence"/>
</dbReference>
<dbReference type="AlphaFoldDB" id="A0A0D2DVN8"/>
<dbReference type="Pfam" id="PF00106">
    <property type="entry name" value="adh_short"/>
    <property type="match status" value="1"/>
</dbReference>
<dbReference type="Gene3D" id="3.40.50.720">
    <property type="entry name" value="NAD(P)-binding Rossmann-like Domain"/>
    <property type="match status" value="1"/>
</dbReference>
<dbReference type="PANTHER" id="PTHR24320:SF283">
    <property type="entry name" value="RETINOL DEHYDROGENASE 11"/>
    <property type="match status" value="1"/>
</dbReference>